<gene>
    <name evidence="2" type="ORF">PAHAL_1G066700</name>
</gene>
<dbReference type="CDD" id="cd17058">
    <property type="entry name" value="Ubl_SNRNP25"/>
    <property type="match status" value="1"/>
</dbReference>
<dbReference type="GO" id="GO:0000398">
    <property type="term" value="P:mRNA splicing, via spliceosome"/>
    <property type="evidence" value="ECO:0007669"/>
    <property type="project" value="InterPro"/>
</dbReference>
<name>A0A2S3GLX0_9POAL</name>
<sequence>MPATSIRSASPDSAGDIGAALALMDLVGGGGSALACGRRSSFSYRRIPDPPLRLTVRKLDGSFFDVEIARSAAVWELKAAIEELFFALFDDTDKAISWQHVWSHFCLCFKDEKLTDDKATLRAFGIRDGDKLHFTQHLSVDDSPCKSLSKNQKAASHRRSTTLLDDSRPGSLLDDLNEDEGVKFTYSRCSTSVFEDLSIHEYNEGRVEEESHRKKGSLFRGWFSYSKLMRSNRRTHAEYTVPLSCEKKNARPKFGKWFSWKR</sequence>
<dbReference type="PROSITE" id="PS50053">
    <property type="entry name" value="UBIQUITIN_2"/>
    <property type="match status" value="1"/>
</dbReference>
<organism evidence="2">
    <name type="scientific">Panicum hallii</name>
    <dbReference type="NCBI Taxonomy" id="206008"/>
    <lineage>
        <taxon>Eukaryota</taxon>
        <taxon>Viridiplantae</taxon>
        <taxon>Streptophyta</taxon>
        <taxon>Embryophyta</taxon>
        <taxon>Tracheophyta</taxon>
        <taxon>Spermatophyta</taxon>
        <taxon>Magnoliopsida</taxon>
        <taxon>Liliopsida</taxon>
        <taxon>Poales</taxon>
        <taxon>Poaceae</taxon>
        <taxon>PACMAD clade</taxon>
        <taxon>Panicoideae</taxon>
        <taxon>Panicodae</taxon>
        <taxon>Paniceae</taxon>
        <taxon>Panicinae</taxon>
        <taxon>Panicum</taxon>
        <taxon>Panicum sect. Panicum</taxon>
    </lineage>
</organism>
<dbReference type="EMBL" id="CM008046">
    <property type="protein sequence ID" value="PVH65742.1"/>
    <property type="molecule type" value="Genomic_DNA"/>
</dbReference>
<dbReference type="InterPro" id="IPR000626">
    <property type="entry name" value="Ubiquitin-like_dom"/>
</dbReference>
<dbReference type="InterPro" id="IPR029071">
    <property type="entry name" value="Ubiquitin-like_domsf"/>
</dbReference>
<protein>
    <recommendedName>
        <fullName evidence="1">Ubiquitin-like domain-containing protein</fullName>
    </recommendedName>
</protein>
<dbReference type="InterPro" id="IPR040610">
    <property type="entry name" value="SNRNP25_ubiquitin"/>
</dbReference>
<dbReference type="SUPFAM" id="SSF54236">
    <property type="entry name" value="Ubiquitin-like"/>
    <property type="match status" value="1"/>
</dbReference>
<proteinExistence type="predicted"/>
<dbReference type="Pfam" id="PF18036">
    <property type="entry name" value="Ubiquitin_4"/>
    <property type="match status" value="1"/>
</dbReference>
<evidence type="ECO:0000259" key="1">
    <source>
        <dbReference type="PROSITE" id="PS50053"/>
    </source>
</evidence>
<dbReference type="Gramene" id="PAN04431">
    <property type="protein sequence ID" value="PAN04431"/>
    <property type="gene ID" value="PAHAL_1G066700"/>
</dbReference>
<reference evidence="2" key="1">
    <citation type="submission" date="2018-04" db="EMBL/GenBank/DDBJ databases">
        <title>WGS assembly of Panicum hallii.</title>
        <authorList>
            <person name="Lovell J."/>
            <person name="Jenkins J."/>
            <person name="Lowry D."/>
            <person name="Mamidi S."/>
            <person name="Sreedasyam A."/>
            <person name="Weng X."/>
            <person name="Barry K."/>
            <person name="Bonette J."/>
            <person name="Campitelli B."/>
            <person name="Daum C."/>
            <person name="Gordon S."/>
            <person name="Gould B."/>
            <person name="Lipzen A."/>
            <person name="Macqueen A."/>
            <person name="Palacio-Mejia J."/>
            <person name="Plott C."/>
            <person name="Shakirov E."/>
            <person name="Shu S."/>
            <person name="Yoshinaga Y."/>
            <person name="Zane M."/>
            <person name="Rokhsar D."/>
            <person name="Grimwood J."/>
            <person name="Schmutz J."/>
            <person name="Juenger T."/>
        </authorList>
    </citation>
    <scope>NUCLEOTIDE SEQUENCE [LARGE SCALE GENOMIC DNA]</scope>
    <source>
        <strain evidence="2">FIL2</strain>
    </source>
</reference>
<dbReference type="PANTHER" id="PTHR14942">
    <property type="entry name" value="U11/U12 SMALL NUCLEAR RIBONUCLEOPROTEIN 25 KDA PROTEIN"/>
    <property type="match status" value="1"/>
</dbReference>
<dbReference type="EMBL" id="CM008046">
    <property type="protein sequence ID" value="PAN04431.1"/>
    <property type="molecule type" value="Genomic_DNA"/>
</dbReference>
<dbReference type="InterPro" id="IPR039690">
    <property type="entry name" value="SNRNP25"/>
</dbReference>
<dbReference type="Gene3D" id="3.10.20.90">
    <property type="entry name" value="Phosphatidylinositol 3-kinase Catalytic Subunit, Chain A, domain 1"/>
    <property type="match status" value="1"/>
</dbReference>
<accession>A0A2S3GLX0</accession>
<dbReference type="Gramene" id="PVH65742">
    <property type="protein sequence ID" value="PVH65742"/>
    <property type="gene ID" value="PAHAL_1G066700"/>
</dbReference>
<dbReference type="Proteomes" id="UP000243499">
    <property type="component" value="Chromosome 1"/>
</dbReference>
<feature type="domain" description="Ubiquitin-like" evidence="1">
    <location>
        <begin position="52"/>
        <end position="134"/>
    </location>
</feature>
<dbReference type="PANTHER" id="PTHR14942:SF9">
    <property type="entry name" value="OS02G0188500 PROTEIN"/>
    <property type="match status" value="1"/>
</dbReference>
<evidence type="ECO:0000313" key="2">
    <source>
        <dbReference type="EMBL" id="PAN04431.1"/>
    </source>
</evidence>
<dbReference type="AlphaFoldDB" id="A0A2S3GLX0"/>